<dbReference type="PANTHER" id="PTHR31225:SF228">
    <property type="entry name" value="ALPHA-TERPINEOL SYNTHASE, CHLOROPLASTIC"/>
    <property type="match status" value="1"/>
</dbReference>
<evidence type="ECO:0000256" key="1">
    <source>
        <dbReference type="ARBA" id="ARBA00001936"/>
    </source>
</evidence>
<keyword evidence="3" id="KW-0479">Metal-binding</keyword>
<feature type="region of interest" description="Disordered" evidence="4">
    <location>
        <begin position="49"/>
        <end position="96"/>
    </location>
</feature>
<dbReference type="EMBL" id="EF599328">
    <property type="protein sequence ID" value="ABR09287.1"/>
    <property type="molecule type" value="mRNA"/>
</dbReference>
<dbReference type="Gene3D" id="1.50.10.130">
    <property type="entry name" value="Terpene synthase, N-terminal domain"/>
    <property type="match status" value="1"/>
</dbReference>
<dbReference type="CDD" id="cd00684">
    <property type="entry name" value="Terpene_cyclase_plant_C1"/>
    <property type="match status" value="1"/>
</dbReference>
<accession>A5YZT3</accession>
<proteinExistence type="evidence at transcript level"/>
<dbReference type="Gene3D" id="1.10.600.10">
    <property type="entry name" value="Farnesyl Diphosphate Synthase"/>
    <property type="match status" value="1"/>
</dbReference>
<dbReference type="FunFam" id="1.10.600.10:FF:000007">
    <property type="entry name" value="Isoprene synthase, chloroplastic"/>
    <property type="match status" value="1"/>
</dbReference>
<dbReference type="AlphaFoldDB" id="A5YZT3"/>
<comment type="cofactor">
    <cofactor evidence="2">
        <name>Mg(2+)</name>
        <dbReference type="ChEBI" id="CHEBI:18420"/>
    </cofactor>
</comment>
<evidence type="ECO:0000259" key="6">
    <source>
        <dbReference type="Pfam" id="PF03936"/>
    </source>
</evidence>
<dbReference type="Pfam" id="PF03936">
    <property type="entry name" value="Terpene_synth_C"/>
    <property type="match status" value="1"/>
</dbReference>
<dbReference type="SFLD" id="SFLDS00005">
    <property type="entry name" value="Isoprenoid_Synthase_Type_I"/>
    <property type="match status" value="1"/>
</dbReference>
<dbReference type="InterPro" id="IPR008930">
    <property type="entry name" value="Terpenoid_cyclase/PrenylTrfase"/>
</dbReference>
<feature type="compositionally biased region" description="Low complexity" evidence="4">
    <location>
        <begin position="69"/>
        <end position="80"/>
    </location>
</feature>
<gene>
    <name evidence="7" type="primary">tps26</name>
</gene>
<dbReference type="InterPro" id="IPR034741">
    <property type="entry name" value="Terpene_cyclase-like_1_C"/>
</dbReference>
<dbReference type="InterPro" id="IPR036965">
    <property type="entry name" value="Terpene_synth_N_sf"/>
</dbReference>
<evidence type="ECO:0000259" key="5">
    <source>
        <dbReference type="Pfam" id="PF01397"/>
    </source>
</evidence>
<dbReference type="InterPro" id="IPR044814">
    <property type="entry name" value="Terpene_cyclase_plant_C1"/>
</dbReference>
<dbReference type="SFLD" id="SFLDG01019">
    <property type="entry name" value="Terpene_Cyclase_Like_1_C_Termi"/>
    <property type="match status" value="1"/>
</dbReference>
<dbReference type="Pfam" id="PF01397">
    <property type="entry name" value="Terpene_synth"/>
    <property type="match status" value="1"/>
</dbReference>
<dbReference type="ExpressionAtlas" id="A5YZT3">
    <property type="expression patterns" value="baseline and differential"/>
</dbReference>
<dbReference type="EMBL" id="EF599327">
    <property type="protein sequence ID" value="ABR09286.1"/>
    <property type="molecule type" value="Genomic_DNA"/>
</dbReference>
<feature type="domain" description="Terpene synthase N-terminal" evidence="5">
    <location>
        <begin position="101"/>
        <end position="276"/>
    </location>
</feature>
<evidence type="ECO:0000256" key="2">
    <source>
        <dbReference type="ARBA" id="ARBA00001946"/>
    </source>
</evidence>
<name>A5YZT3_MAIZE</name>
<reference evidence="7" key="1">
    <citation type="journal article" date="2008" name="Plant Physiol.">
        <title>Characterization of the monoterpene synthase gene tps26, the ortholog of a gene induced by insect herbivory in maize.</title>
        <authorList>
            <person name="Lin C."/>
            <person name="Shen B."/>
            <person name="Xu Z."/>
            <person name="Kollner T.G."/>
            <person name="Degenhardt J."/>
            <person name="Dooner H.K."/>
        </authorList>
    </citation>
    <scope>NUCLEOTIDE SEQUENCE</scope>
</reference>
<evidence type="ECO:0000256" key="3">
    <source>
        <dbReference type="ARBA" id="ARBA00022723"/>
    </source>
</evidence>
<dbReference type="GO" id="GO:0000287">
    <property type="term" value="F:magnesium ion binding"/>
    <property type="evidence" value="ECO:0007669"/>
    <property type="project" value="InterPro"/>
</dbReference>
<dbReference type="SUPFAM" id="SSF48576">
    <property type="entry name" value="Terpenoid synthases"/>
    <property type="match status" value="1"/>
</dbReference>
<feature type="domain" description="Terpene synthase metal-binding" evidence="6">
    <location>
        <begin position="333"/>
        <end position="573"/>
    </location>
</feature>
<dbReference type="InterPro" id="IPR008949">
    <property type="entry name" value="Isoprenoid_synthase_dom_sf"/>
</dbReference>
<organism evidence="7">
    <name type="scientific">Zea mays</name>
    <name type="common">Maize</name>
    <dbReference type="NCBI Taxonomy" id="4577"/>
    <lineage>
        <taxon>Eukaryota</taxon>
        <taxon>Viridiplantae</taxon>
        <taxon>Streptophyta</taxon>
        <taxon>Embryophyta</taxon>
        <taxon>Tracheophyta</taxon>
        <taxon>Spermatophyta</taxon>
        <taxon>Magnoliopsida</taxon>
        <taxon>Liliopsida</taxon>
        <taxon>Poales</taxon>
        <taxon>Poaceae</taxon>
        <taxon>PACMAD clade</taxon>
        <taxon>Panicoideae</taxon>
        <taxon>Andropogonodae</taxon>
        <taxon>Andropogoneae</taxon>
        <taxon>Tripsacinae</taxon>
        <taxon>Zea</taxon>
    </lineage>
</organism>
<dbReference type="InterPro" id="IPR001906">
    <property type="entry name" value="Terpene_synth_N"/>
</dbReference>
<evidence type="ECO:0000313" key="7">
    <source>
        <dbReference type="EMBL" id="ABR09286.1"/>
    </source>
</evidence>
<dbReference type="InterPro" id="IPR005630">
    <property type="entry name" value="Terpene_synthase_metal-bd"/>
</dbReference>
<dbReference type="SUPFAM" id="SSF48239">
    <property type="entry name" value="Terpenoid cyclases/Protein prenyltransferases"/>
    <property type="match status" value="1"/>
</dbReference>
<comment type="cofactor">
    <cofactor evidence="1">
        <name>Mn(2+)</name>
        <dbReference type="ChEBI" id="CHEBI:29035"/>
    </cofactor>
</comment>
<dbReference type="PANTHER" id="PTHR31225">
    <property type="entry name" value="OS04G0344100 PROTEIN-RELATED"/>
    <property type="match status" value="1"/>
</dbReference>
<evidence type="ECO:0000256" key="4">
    <source>
        <dbReference type="SAM" id="MobiDB-lite"/>
    </source>
</evidence>
<dbReference type="GO" id="GO:0010333">
    <property type="term" value="F:terpene synthase activity"/>
    <property type="evidence" value="ECO:0007669"/>
    <property type="project" value="InterPro"/>
</dbReference>
<sequence length="633" mass="71445">MAGITGGTYAAFLPMNMKLAARPSSGRHSRGCRPAVVPSAGKQMLLVRRHPPGSASWPTRAAAGGGGVPASAAAAASSGQAKEEEEEDRASRNTSSFEPSIWGDFFLTYSSPLATSSAQKARMVHRAEQLKEQVAKLIAASGACSLYHRIHLVDALERLCLDYLFEDEINDMVTQIHNVDVSGCDLQTVAMWFYLLRNHGYRVSSDVVFAKFRDEQGGFAANNPRDLLNLYNAACLRTHGETILDEAASFTSKCLKSLAPYTYMEASLASEIKRALEIPLPRSVRIYAAKSRIAEYGKQTEANELVLELAKLNYNLVQLQHQEELKIITRWWNDLELQTRLSFARDRVVECYFWMVGVYFEPSYSRARVILSKVLAIVSLLDDTYDVYGTSQECELFTKCIESWDPAATGGRLPGNMKFIFAKILDTCQSFEDELAPDEKYRMHYLKTFIIDLVRAYNEEVKWREQGYVPATVEEHLQVSARSGGCHLLSCTSFVGMGDVADQEAFEWVRGVPKIVKALCIILRLSDDLKSYEREKMNSHVASTMESCMKEHQVPLEVARVKIQETIDETWKDFNEEWLNLNTNSHLPRELLERIFNLTRTMVYIYQQDDAYTNCHVIKDTINSLFVEPVSIT</sequence>
<dbReference type="InterPro" id="IPR050148">
    <property type="entry name" value="Terpene_synthase-like"/>
</dbReference>
<protein>
    <submittedName>
        <fullName evidence="7">Monoterpene synthase</fullName>
    </submittedName>
</protein>
<dbReference type="GO" id="GO:0016102">
    <property type="term" value="P:diterpenoid biosynthetic process"/>
    <property type="evidence" value="ECO:0007669"/>
    <property type="project" value="InterPro"/>
</dbReference>